<accession>A0ABW0AME7</accession>
<dbReference type="RefSeq" id="WP_344478918.1">
    <property type="nucleotide sequence ID" value="NZ_BAAASB010000011.1"/>
</dbReference>
<feature type="region of interest" description="Disordered" evidence="1">
    <location>
        <begin position="1"/>
        <end position="29"/>
    </location>
</feature>
<comment type="caution">
    <text evidence="2">The sequence shown here is derived from an EMBL/GenBank/DDBJ whole genome shotgun (WGS) entry which is preliminary data.</text>
</comment>
<reference evidence="3" key="1">
    <citation type="journal article" date="2019" name="Int. J. Syst. Evol. Microbiol.">
        <title>The Global Catalogue of Microorganisms (GCM) 10K type strain sequencing project: providing services to taxonomists for standard genome sequencing and annotation.</title>
        <authorList>
            <consortium name="The Broad Institute Genomics Platform"/>
            <consortium name="The Broad Institute Genome Sequencing Center for Infectious Disease"/>
            <person name="Wu L."/>
            <person name="Ma J."/>
        </authorList>
    </citation>
    <scope>NUCLEOTIDE SEQUENCE [LARGE SCALE GENOMIC DNA]</scope>
    <source>
        <strain evidence="3">PCU 266</strain>
    </source>
</reference>
<proteinExistence type="predicted"/>
<feature type="region of interest" description="Disordered" evidence="1">
    <location>
        <begin position="53"/>
        <end position="86"/>
    </location>
</feature>
<dbReference type="EMBL" id="JBHSKP010000007">
    <property type="protein sequence ID" value="MFC5152879.1"/>
    <property type="molecule type" value="Genomic_DNA"/>
</dbReference>
<evidence type="ECO:0000313" key="2">
    <source>
        <dbReference type="EMBL" id="MFC5152879.1"/>
    </source>
</evidence>
<evidence type="ECO:0000256" key="1">
    <source>
        <dbReference type="SAM" id="MobiDB-lite"/>
    </source>
</evidence>
<gene>
    <name evidence="2" type="ORF">ACFPRH_14150</name>
</gene>
<evidence type="ECO:0000313" key="3">
    <source>
        <dbReference type="Proteomes" id="UP001596160"/>
    </source>
</evidence>
<protein>
    <submittedName>
        <fullName evidence="2">Uncharacterized protein</fullName>
    </submittedName>
</protein>
<keyword evidence="3" id="KW-1185">Reference proteome</keyword>
<feature type="compositionally biased region" description="Basic and acidic residues" evidence="1">
    <location>
        <begin position="74"/>
        <end position="86"/>
    </location>
</feature>
<organism evidence="2 3">
    <name type="scientific">Streptomyces amakusaensis</name>
    <dbReference type="NCBI Taxonomy" id="67271"/>
    <lineage>
        <taxon>Bacteria</taxon>
        <taxon>Bacillati</taxon>
        <taxon>Actinomycetota</taxon>
        <taxon>Actinomycetes</taxon>
        <taxon>Kitasatosporales</taxon>
        <taxon>Streptomycetaceae</taxon>
        <taxon>Streptomyces</taxon>
    </lineage>
</organism>
<sequence length="86" mass="8743">MSASERESQPRTAHGPRRSAEPSRPPVLTASALSAAPAPPSMRDLLASCAAARAVSTPPPAPAAPVRPSLARAEVSRPRAVGRDAA</sequence>
<name>A0ABW0AME7_9ACTN</name>
<dbReference type="Proteomes" id="UP001596160">
    <property type="component" value="Unassembled WGS sequence"/>
</dbReference>